<dbReference type="Proteomes" id="UP000435357">
    <property type="component" value="Unassembled WGS sequence"/>
</dbReference>
<keyword evidence="5 8" id="KW-0812">Transmembrane</keyword>
<keyword evidence="10" id="KW-1185">Reference proteome</keyword>
<feature type="transmembrane region" description="Helical" evidence="8">
    <location>
        <begin position="319"/>
        <end position="338"/>
    </location>
</feature>
<keyword evidence="4" id="KW-1003">Cell membrane</keyword>
<dbReference type="GO" id="GO:0022857">
    <property type="term" value="F:transmembrane transporter activity"/>
    <property type="evidence" value="ECO:0007669"/>
    <property type="project" value="InterPro"/>
</dbReference>
<dbReference type="GO" id="GO:0033214">
    <property type="term" value="P:siderophore-iron import into cell"/>
    <property type="evidence" value="ECO:0007669"/>
    <property type="project" value="TreeGrafter"/>
</dbReference>
<dbReference type="FunFam" id="1.10.3470.10:FF:000001">
    <property type="entry name" value="Vitamin B12 ABC transporter permease BtuC"/>
    <property type="match status" value="1"/>
</dbReference>
<evidence type="ECO:0000256" key="1">
    <source>
        <dbReference type="ARBA" id="ARBA00004651"/>
    </source>
</evidence>
<protein>
    <submittedName>
        <fullName evidence="9">Iron ABC transporter permease</fullName>
    </submittedName>
</protein>
<dbReference type="AlphaFoldDB" id="A0A6N6M470"/>
<evidence type="ECO:0000256" key="6">
    <source>
        <dbReference type="ARBA" id="ARBA00022989"/>
    </source>
</evidence>
<dbReference type="RefSeq" id="WP_151170041.1">
    <property type="nucleotide sequence ID" value="NZ_WACR01000013.1"/>
</dbReference>
<name>A0A6N6M470_9FLAO</name>
<dbReference type="InterPro" id="IPR000522">
    <property type="entry name" value="ABC_transptr_permease_BtuC"/>
</dbReference>
<accession>A0A6N6M470</accession>
<dbReference type="Pfam" id="PF01032">
    <property type="entry name" value="FecCD"/>
    <property type="match status" value="1"/>
</dbReference>
<evidence type="ECO:0000256" key="2">
    <source>
        <dbReference type="ARBA" id="ARBA00007935"/>
    </source>
</evidence>
<dbReference type="CDD" id="cd06550">
    <property type="entry name" value="TM_ABC_iron-siderophores_like"/>
    <property type="match status" value="1"/>
</dbReference>
<feature type="transmembrane region" description="Helical" evidence="8">
    <location>
        <begin position="201"/>
        <end position="221"/>
    </location>
</feature>
<dbReference type="EMBL" id="WACR01000013">
    <property type="protein sequence ID" value="KAB1062019.1"/>
    <property type="molecule type" value="Genomic_DNA"/>
</dbReference>
<keyword evidence="6 8" id="KW-1133">Transmembrane helix</keyword>
<feature type="transmembrane region" description="Helical" evidence="8">
    <location>
        <begin position="251"/>
        <end position="278"/>
    </location>
</feature>
<dbReference type="InterPro" id="IPR037294">
    <property type="entry name" value="ABC_BtuC-like"/>
</dbReference>
<comment type="similarity">
    <text evidence="2">Belongs to the binding-protein-dependent transport system permease family. FecCD subfamily.</text>
</comment>
<evidence type="ECO:0000256" key="7">
    <source>
        <dbReference type="ARBA" id="ARBA00023136"/>
    </source>
</evidence>
<sequence length="347" mass="36187">MTSGKRSILLTILALLVTASIFVASGLGAVKITIIEILDILLTKLGISNGQSQHEAVFWIIRLPRVLLSAFVGAGLAISGTAMQGIFRNPLADPSIIGISSGAASTASVFIVVLSAILPQWYTMWGVSLLSIASFIGAAITAWLIFTISHTKRGADLATMLLAGIAINALGGAITGVMTFLADDVQLRSLTFWTLGSLGGATWQSAGIVAAITTVCLIFLIPISKGLNAMALGESEALHIGINVQSLKVRVIILTTLAVSATVAFCGIIGFIGLAVPHILRISFSSDNRFLLPASALGGALLLIWADTLSRTIAQPAEVPIGVITALTGAPVFLYLLIQQKRKAKYA</sequence>
<comment type="subcellular location">
    <subcellularLocation>
        <location evidence="1">Cell membrane</location>
        <topology evidence="1">Multi-pass membrane protein</topology>
    </subcellularLocation>
</comment>
<evidence type="ECO:0000256" key="4">
    <source>
        <dbReference type="ARBA" id="ARBA00022475"/>
    </source>
</evidence>
<gene>
    <name evidence="9" type="ORF">F3059_13155</name>
</gene>
<dbReference type="OrthoDB" id="9811721at2"/>
<dbReference type="SUPFAM" id="SSF81345">
    <property type="entry name" value="ABC transporter involved in vitamin B12 uptake, BtuC"/>
    <property type="match status" value="1"/>
</dbReference>
<dbReference type="Gene3D" id="1.10.3470.10">
    <property type="entry name" value="ABC transporter involved in vitamin B12 uptake, BtuC"/>
    <property type="match status" value="1"/>
</dbReference>
<feature type="transmembrane region" description="Helical" evidence="8">
    <location>
        <begin position="124"/>
        <end position="146"/>
    </location>
</feature>
<evidence type="ECO:0000313" key="9">
    <source>
        <dbReference type="EMBL" id="KAB1062019.1"/>
    </source>
</evidence>
<comment type="caution">
    <text evidence="9">The sequence shown here is derived from an EMBL/GenBank/DDBJ whole genome shotgun (WGS) entry which is preliminary data.</text>
</comment>
<keyword evidence="3" id="KW-0813">Transport</keyword>
<feature type="transmembrane region" description="Helical" evidence="8">
    <location>
        <begin position="290"/>
        <end position="307"/>
    </location>
</feature>
<reference evidence="9 10" key="1">
    <citation type="submission" date="2019-09" db="EMBL/GenBank/DDBJ databases">
        <title>Genomes of Cryomorphaceae.</title>
        <authorList>
            <person name="Bowman J.P."/>
        </authorList>
    </citation>
    <scope>NUCLEOTIDE SEQUENCE [LARGE SCALE GENOMIC DNA]</scope>
    <source>
        <strain evidence="9 10">KCTC 52047</strain>
    </source>
</reference>
<dbReference type="GO" id="GO:0005886">
    <property type="term" value="C:plasma membrane"/>
    <property type="evidence" value="ECO:0007669"/>
    <property type="project" value="UniProtKB-SubCell"/>
</dbReference>
<feature type="transmembrane region" description="Helical" evidence="8">
    <location>
        <begin position="158"/>
        <end position="181"/>
    </location>
</feature>
<proteinExistence type="inferred from homology"/>
<evidence type="ECO:0000256" key="3">
    <source>
        <dbReference type="ARBA" id="ARBA00022448"/>
    </source>
</evidence>
<evidence type="ECO:0000256" key="8">
    <source>
        <dbReference type="SAM" id="Phobius"/>
    </source>
</evidence>
<keyword evidence="7 8" id="KW-0472">Membrane</keyword>
<organism evidence="9 10">
    <name type="scientific">Salibacter halophilus</name>
    <dbReference type="NCBI Taxonomy" id="1803916"/>
    <lineage>
        <taxon>Bacteria</taxon>
        <taxon>Pseudomonadati</taxon>
        <taxon>Bacteroidota</taxon>
        <taxon>Flavobacteriia</taxon>
        <taxon>Flavobacteriales</taxon>
        <taxon>Salibacteraceae</taxon>
        <taxon>Salibacter</taxon>
    </lineage>
</organism>
<feature type="transmembrane region" description="Helical" evidence="8">
    <location>
        <begin position="96"/>
        <end position="118"/>
    </location>
</feature>
<dbReference type="PANTHER" id="PTHR30472">
    <property type="entry name" value="FERRIC ENTEROBACTIN TRANSPORT SYSTEM PERMEASE PROTEIN"/>
    <property type="match status" value="1"/>
</dbReference>
<feature type="transmembrane region" description="Helical" evidence="8">
    <location>
        <begin position="66"/>
        <end position="87"/>
    </location>
</feature>
<dbReference type="PANTHER" id="PTHR30472:SF25">
    <property type="entry name" value="ABC TRANSPORTER PERMEASE PROTEIN MJ0876-RELATED"/>
    <property type="match status" value="1"/>
</dbReference>
<evidence type="ECO:0000313" key="10">
    <source>
        <dbReference type="Proteomes" id="UP000435357"/>
    </source>
</evidence>
<evidence type="ECO:0000256" key="5">
    <source>
        <dbReference type="ARBA" id="ARBA00022692"/>
    </source>
</evidence>